<proteinExistence type="predicted"/>
<dbReference type="EMBL" id="CM003603">
    <property type="protein sequence ID" value="KYP75902.1"/>
    <property type="molecule type" value="Genomic_DNA"/>
</dbReference>
<name>A0A151U9F0_CAJCA</name>
<dbReference type="OMA" id="ENHRQKR"/>
<reference evidence="2 3" key="1">
    <citation type="journal article" date="2012" name="Nat. Biotechnol.">
        <title>Draft genome sequence of pigeonpea (Cajanus cajan), an orphan legume crop of resource-poor farmers.</title>
        <authorList>
            <person name="Varshney R.K."/>
            <person name="Chen W."/>
            <person name="Li Y."/>
            <person name="Bharti A.K."/>
            <person name="Saxena R.K."/>
            <person name="Schlueter J.A."/>
            <person name="Donoghue M.T."/>
            <person name="Azam S."/>
            <person name="Fan G."/>
            <person name="Whaley A.M."/>
            <person name="Farmer A.D."/>
            <person name="Sheridan J."/>
            <person name="Iwata A."/>
            <person name="Tuteja R."/>
            <person name="Penmetsa R.V."/>
            <person name="Wu W."/>
            <person name="Upadhyaya H.D."/>
            <person name="Yang S.P."/>
            <person name="Shah T."/>
            <person name="Saxena K.B."/>
            <person name="Michael T."/>
            <person name="McCombie W.R."/>
            <person name="Yang B."/>
            <person name="Zhang G."/>
            <person name="Yang H."/>
            <person name="Wang J."/>
            <person name="Spillane C."/>
            <person name="Cook D.R."/>
            <person name="May G.D."/>
            <person name="Xu X."/>
            <person name="Jackson S.A."/>
        </authorList>
    </citation>
    <scope>NUCLEOTIDE SEQUENCE [LARGE SCALE GENOMIC DNA]</scope>
    <source>
        <strain evidence="3">cv. Asha</strain>
    </source>
</reference>
<keyword evidence="3" id="KW-1185">Reference proteome</keyword>
<evidence type="ECO:0000313" key="2">
    <source>
        <dbReference type="EMBL" id="KYP75902.1"/>
    </source>
</evidence>
<dbReference type="Proteomes" id="UP000075243">
    <property type="component" value="Chromosome 1"/>
</dbReference>
<sequence length="179" mass="19837">YPAGNDDPSDDRNEGEIREPSLPLERHKVSKNGGEEGRGGANSLVERNRKVAKRNVPKHNGDAENEAQSRDLEELHPGSNCLQRHHLHPRYGHVTEQGTRGHVAHGEENWVLEAVVAEQVLVQQKHANVGGVPRGHQPHREQPVRTLHFGASGLIFGTLRLRTRVNGIWALEKASTLSV</sequence>
<feature type="compositionally biased region" description="Basic and acidic residues" evidence="1">
    <location>
        <begin position="59"/>
        <end position="71"/>
    </location>
</feature>
<dbReference type="AlphaFoldDB" id="A0A151U9F0"/>
<protein>
    <submittedName>
        <fullName evidence="2">Uncharacterized protein</fullName>
    </submittedName>
</protein>
<gene>
    <name evidence="2" type="ORF">KK1_020110</name>
</gene>
<evidence type="ECO:0000256" key="1">
    <source>
        <dbReference type="SAM" id="MobiDB-lite"/>
    </source>
</evidence>
<feature type="region of interest" description="Disordered" evidence="1">
    <location>
        <begin position="1"/>
        <end position="71"/>
    </location>
</feature>
<organism evidence="2 3">
    <name type="scientific">Cajanus cajan</name>
    <name type="common">Pigeon pea</name>
    <name type="synonym">Cajanus indicus</name>
    <dbReference type="NCBI Taxonomy" id="3821"/>
    <lineage>
        <taxon>Eukaryota</taxon>
        <taxon>Viridiplantae</taxon>
        <taxon>Streptophyta</taxon>
        <taxon>Embryophyta</taxon>
        <taxon>Tracheophyta</taxon>
        <taxon>Spermatophyta</taxon>
        <taxon>Magnoliopsida</taxon>
        <taxon>eudicotyledons</taxon>
        <taxon>Gunneridae</taxon>
        <taxon>Pentapetalae</taxon>
        <taxon>rosids</taxon>
        <taxon>fabids</taxon>
        <taxon>Fabales</taxon>
        <taxon>Fabaceae</taxon>
        <taxon>Papilionoideae</taxon>
        <taxon>50 kb inversion clade</taxon>
        <taxon>NPAAA clade</taxon>
        <taxon>indigoferoid/millettioid clade</taxon>
        <taxon>Phaseoleae</taxon>
        <taxon>Cajanus</taxon>
    </lineage>
</organism>
<feature type="non-terminal residue" evidence="2">
    <location>
        <position position="1"/>
    </location>
</feature>
<accession>A0A151U9F0</accession>
<feature type="compositionally biased region" description="Basic and acidic residues" evidence="1">
    <location>
        <begin position="10"/>
        <end position="38"/>
    </location>
</feature>
<dbReference type="Gramene" id="C.cajan_19541.t">
    <property type="protein sequence ID" value="C.cajan_19541.t.cds1"/>
    <property type="gene ID" value="C.cajan_19541"/>
</dbReference>
<evidence type="ECO:0000313" key="3">
    <source>
        <dbReference type="Proteomes" id="UP000075243"/>
    </source>
</evidence>